<reference evidence="3" key="1">
    <citation type="submission" date="2020-11" db="EMBL/GenBank/DDBJ databases">
        <title>Chlorella ohadii genome sequencing and assembly.</title>
        <authorList>
            <person name="Murik O."/>
            <person name="Treves H."/>
            <person name="Kedem I."/>
            <person name="Shotland Y."/>
            <person name="Kaplan A."/>
        </authorList>
    </citation>
    <scope>NUCLEOTIDE SEQUENCE</scope>
    <source>
        <strain evidence="3">1</strain>
    </source>
</reference>
<sequence length="143" mass="15175">MIVAAAVIAPNNSPLYLSTFGGDDESARLSTMVHCSLDAVEEKVAAGLRGTAPGDVPDAYLGLLSSEDELKVFGYVTNTRVKLVAVVDDPIVKDDEMRAQIFRRMHAAFVDAASNPFYQQGAPLASPRFDASIRTIATSLGAS</sequence>
<evidence type="ECO:0000256" key="2">
    <source>
        <dbReference type="ARBA" id="ARBA00024408"/>
    </source>
</evidence>
<comment type="caution">
    <text evidence="3">The sequence shown here is derived from an EMBL/GenBank/DDBJ whole genome shotgun (WGS) entry which is preliminary data.</text>
</comment>
<name>A0AAD5DLE6_9CHLO</name>
<dbReference type="PANTHER" id="PTHR12403">
    <property type="entry name" value="TRAFFICKING PROTEIN PARTICLE COMPLEX SUBUNIT 2"/>
    <property type="match status" value="1"/>
</dbReference>
<dbReference type="Proteomes" id="UP001205105">
    <property type="component" value="Unassembled WGS sequence"/>
</dbReference>
<comment type="similarity">
    <text evidence="1">Belongs to the TRAPP small subunits family. Sedlin subfamily.</text>
</comment>
<evidence type="ECO:0000256" key="1">
    <source>
        <dbReference type="ARBA" id="ARBA00006626"/>
    </source>
</evidence>
<dbReference type="EMBL" id="JADXDR010000124">
    <property type="protein sequence ID" value="KAI7838528.1"/>
    <property type="molecule type" value="Genomic_DNA"/>
</dbReference>
<dbReference type="SUPFAM" id="SSF64356">
    <property type="entry name" value="SNARE-like"/>
    <property type="match status" value="1"/>
</dbReference>
<dbReference type="Pfam" id="PF04628">
    <property type="entry name" value="Sedlin_N"/>
    <property type="match status" value="1"/>
</dbReference>
<dbReference type="AlphaFoldDB" id="A0AAD5DLE6"/>
<keyword evidence="4" id="KW-1185">Reference proteome</keyword>
<accession>A0AAD5DLE6</accession>
<gene>
    <name evidence="3" type="ORF">COHA_007671</name>
</gene>
<dbReference type="CDD" id="cd14854">
    <property type="entry name" value="TRAPPC2L"/>
    <property type="match status" value="1"/>
</dbReference>
<proteinExistence type="inferred from homology"/>
<dbReference type="GO" id="GO:0005737">
    <property type="term" value="C:cytoplasm"/>
    <property type="evidence" value="ECO:0007669"/>
    <property type="project" value="GOC"/>
</dbReference>
<dbReference type="GO" id="GO:0006888">
    <property type="term" value="P:endoplasmic reticulum to Golgi vesicle-mediated transport"/>
    <property type="evidence" value="ECO:0007669"/>
    <property type="project" value="InterPro"/>
</dbReference>
<protein>
    <recommendedName>
        <fullName evidence="2">Trafficking protein particle complex subunit 2-like protein</fullName>
    </recommendedName>
</protein>
<evidence type="ECO:0000313" key="4">
    <source>
        <dbReference type="Proteomes" id="UP001205105"/>
    </source>
</evidence>
<organism evidence="3 4">
    <name type="scientific">Chlorella ohadii</name>
    <dbReference type="NCBI Taxonomy" id="2649997"/>
    <lineage>
        <taxon>Eukaryota</taxon>
        <taxon>Viridiplantae</taxon>
        <taxon>Chlorophyta</taxon>
        <taxon>core chlorophytes</taxon>
        <taxon>Trebouxiophyceae</taxon>
        <taxon>Chlorellales</taxon>
        <taxon>Chlorellaceae</taxon>
        <taxon>Chlorella clade</taxon>
        <taxon>Chlorella</taxon>
    </lineage>
</organism>
<evidence type="ECO:0000313" key="3">
    <source>
        <dbReference type="EMBL" id="KAI7838528.1"/>
    </source>
</evidence>
<dbReference type="InterPro" id="IPR006722">
    <property type="entry name" value="Sedlin"/>
</dbReference>
<dbReference type="InterPro" id="IPR011012">
    <property type="entry name" value="Longin-like_dom_sf"/>
</dbReference>
<dbReference type="InterPro" id="IPR044760">
    <property type="entry name" value="TRAPPC2L"/>
</dbReference>
<dbReference type="Gene3D" id="3.30.450.70">
    <property type="match status" value="1"/>
</dbReference>